<protein>
    <submittedName>
        <fullName evidence="5">Lysozyme</fullName>
    </submittedName>
</protein>
<keyword evidence="3" id="KW-0326">Glycosidase</keyword>
<keyword evidence="6" id="KW-1185">Reference proteome</keyword>
<dbReference type="RefSeq" id="WP_148932116.1">
    <property type="nucleotide sequence ID" value="NZ_VNHS01000011.1"/>
</dbReference>
<evidence type="ECO:0000256" key="2">
    <source>
        <dbReference type="ARBA" id="ARBA00022801"/>
    </source>
</evidence>
<dbReference type="Pfam" id="PF01183">
    <property type="entry name" value="Glyco_hydro_25"/>
    <property type="match status" value="1"/>
</dbReference>
<dbReference type="EMBL" id="VNHS01000011">
    <property type="protein sequence ID" value="TYP70537.1"/>
    <property type="molecule type" value="Genomic_DNA"/>
</dbReference>
<keyword evidence="2" id="KW-0378">Hydrolase</keyword>
<dbReference type="GO" id="GO:0009253">
    <property type="term" value="P:peptidoglycan catabolic process"/>
    <property type="evidence" value="ECO:0007669"/>
    <property type="project" value="InterPro"/>
</dbReference>
<dbReference type="InterPro" id="IPR036582">
    <property type="entry name" value="Mao_N_sf"/>
</dbReference>
<dbReference type="PROSITE" id="PS51904">
    <property type="entry name" value="GLYCOSYL_HYDROL_F25_2"/>
    <property type="match status" value="1"/>
</dbReference>
<dbReference type="AlphaFoldDB" id="A0A5S5BU33"/>
<evidence type="ECO:0000259" key="4">
    <source>
        <dbReference type="Pfam" id="PF07833"/>
    </source>
</evidence>
<comment type="caution">
    <text evidence="5">The sequence shown here is derived from an EMBL/GenBank/DDBJ whole genome shotgun (WGS) entry which is preliminary data.</text>
</comment>
<dbReference type="SMART" id="SM00641">
    <property type="entry name" value="Glyco_25"/>
    <property type="match status" value="1"/>
</dbReference>
<evidence type="ECO:0000256" key="3">
    <source>
        <dbReference type="ARBA" id="ARBA00023295"/>
    </source>
</evidence>
<reference evidence="5 6" key="1">
    <citation type="submission" date="2019-07" db="EMBL/GenBank/DDBJ databases">
        <title>Genomic Encyclopedia of Type Strains, Phase III (KMG-III): the genomes of soil and plant-associated and newly described type strains.</title>
        <authorList>
            <person name="Whitman W."/>
        </authorList>
    </citation>
    <scope>NUCLEOTIDE SEQUENCE [LARGE SCALE GENOMIC DNA]</scope>
    <source>
        <strain evidence="5 6">BL24</strain>
    </source>
</reference>
<evidence type="ECO:0000313" key="6">
    <source>
        <dbReference type="Proteomes" id="UP000323257"/>
    </source>
</evidence>
<evidence type="ECO:0000313" key="5">
    <source>
        <dbReference type="EMBL" id="TYP70537.1"/>
    </source>
</evidence>
<dbReference type="GO" id="GO:0016052">
    <property type="term" value="P:carbohydrate catabolic process"/>
    <property type="evidence" value="ECO:0007669"/>
    <property type="project" value="TreeGrafter"/>
</dbReference>
<dbReference type="PANTHER" id="PTHR34135:SF2">
    <property type="entry name" value="LYSOZYME"/>
    <property type="match status" value="1"/>
</dbReference>
<dbReference type="InterPro" id="IPR017853">
    <property type="entry name" value="GH"/>
</dbReference>
<dbReference type="InterPro" id="IPR012854">
    <property type="entry name" value="Cu_amine_oxidase-like_N"/>
</dbReference>
<dbReference type="InterPro" id="IPR018077">
    <property type="entry name" value="Glyco_hydro_fam25_subgr"/>
</dbReference>
<name>A0A5S5BU33_9BACL</name>
<evidence type="ECO:0000256" key="1">
    <source>
        <dbReference type="ARBA" id="ARBA00010646"/>
    </source>
</evidence>
<dbReference type="SUPFAM" id="SSF55383">
    <property type="entry name" value="Copper amine oxidase, domain N"/>
    <property type="match status" value="1"/>
</dbReference>
<feature type="domain" description="Copper amine oxidase-like N-terminal" evidence="4">
    <location>
        <begin position="276"/>
        <end position="309"/>
    </location>
</feature>
<dbReference type="PANTHER" id="PTHR34135">
    <property type="entry name" value="LYSOZYME"/>
    <property type="match status" value="1"/>
</dbReference>
<proteinExistence type="inferred from homology"/>
<dbReference type="SUPFAM" id="SSF51445">
    <property type="entry name" value="(Trans)glycosidases"/>
    <property type="match status" value="1"/>
</dbReference>
<gene>
    <name evidence="5" type="ORF">BCM02_11142</name>
</gene>
<accession>A0A5S5BU33</accession>
<dbReference type="Pfam" id="PF07833">
    <property type="entry name" value="Cu_amine_oxidN1"/>
    <property type="match status" value="1"/>
</dbReference>
<sequence length="311" mass="34170">MQARSDSNVDGIDVSRYQGDVNWSRVKAAGKLFAFIKSSEGNSSTDPRFERNVTGAKAADVKIGFYHYAHPERNTPAAEAAHFVGTISGYDADFPHVLDVEGAASSIGAAALTDWVDAWLEDVRRQTGHPVMIYSGASFARSYLGKELGEYPLWIAHYGVNKPMANSTWSRWAVFQYSQSGQTDGISGNVDLNVMERAFFDQYTGTHTEVEDDDTTKPDTIKIVINDKLAGYGRSIDGHVYAPLRQIGAATSNPVTWDNVDKQPQFGETAVTNFSVIDSTTYVPVRTAANLLGGNAYWDGETKKVHIYYRG</sequence>
<dbReference type="InterPro" id="IPR002053">
    <property type="entry name" value="Glyco_hydro_25"/>
</dbReference>
<dbReference type="GO" id="GO:0003796">
    <property type="term" value="F:lysozyme activity"/>
    <property type="evidence" value="ECO:0007669"/>
    <property type="project" value="InterPro"/>
</dbReference>
<dbReference type="GO" id="GO:0016998">
    <property type="term" value="P:cell wall macromolecule catabolic process"/>
    <property type="evidence" value="ECO:0007669"/>
    <property type="project" value="InterPro"/>
</dbReference>
<dbReference type="CDD" id="cd00599">
    <property type="entry name" value="GH25_muramidase"/>
    <property type="match status" value="1"/>
</dbReference>
<dbReference type="Proteomes" id="UP000323257">
    <property type="component" value="Unassembled WGS sequence"/>
</dbReference>
<dbReference type="Gene3D" id="3.20.20.80">
    <property type="entry name" value="Glycosidases"/>
    <property type="match status" value="1"/>
</dbReference>
<dbReference type="OrthoDB" id="9802228at2"/>
<comment type="similarity">
    <text evidence="1">Belongs to the glycosyl hydrolase 25 family.</text>
</comment>
<organism evidence="5 6">
    <name type="scientific">Paenibacillus methanolicus</name>
    <dbReference type="NCBI Taxonomy" id="582686"/>
    <lineage>
        <taxon>Bacteria</taxon>
        <taxon>Bacillati</taxon>
        <taxon>Bacillota</taxon>
        <taxon>Bacilli</taxon>
        <taxon>Bacillales</taxon>
        <taxon>Paenibacillaceae</taxon>
        <taxon>Paenibacillus</taxon>
    </lineage>
</organism>